<dbReference type="OrthoDB" id="598046at2"/>
<comment type="caution">
    <text evidence="2">The sequence shown here is derived from an EMBL/GenBank/DDBJ whole genome shotgun (WGS) entry which is preliminary data.</text>
</comment>
<protein>
    <submittedName>
        <fullName evidence="2">ATP-dependent Clp protease adaptor protein ClpS</fullName>
    </submittedName>
</protein>
<dbReference type="SUPFAM" id="SSF54736">
    <property type="entry name" value="ClpS-like"/>
    <property type="match status" value="1"/>
</dbReference>
<dbReference type="Proteomes" id="UP000230000">
    <property type="component" value="Unassembled WGS sequence"/>
</dbReference>
<evidence type="ECO:0000313" key="3">
    <source>
        <dbReference type="Proteomes" id="UP000230000"/>
    </source>
</evidence>
<dbReference type="RefSeq" id="WP_100314526.1">
    <property type="nucleotide sequence ID" value="NZ_PGFG01000001.1"/>
</dbReference>
<proteinExistence type="predicted"/>
<keyword evidence="2" id="KW-0645">Protease</keyword>
<feature type="domain" description="Adaptor protein ClpS core" evidence="1">
    <location>
        <begin position="22"/>
        <end position="84"/>
    </location>
</feature>
<gene>
    <name evidence="2" type="ORF">BXY57_1582</name>
</gene>
<keyword evidence="2" id="KW-0378">Hydrolase</keyword>
<dbReference type="GO" id="GO:0030163">
    <property type="term" value="P:protein catabolic process"/>
    <property type="evidence" value="ECO:0007669"/>
    <property type="project" value="InterPro"/>
</dbReference>
<dbReference type="AlphaFoldDB" id="A0A2M9CW11"/>
<dbReference type="EMBL" id="PGFG01000001">
    <property type="protein sequence ID" value="PJJ75988.1"/>
    <property type="molecule type" value="Genomic_DNA"/>
</dbReference>
<dbReference type="GO" id="GO:0006508">
    <property type="term" value="P:proteolysis"/>
    <property type="evidence" value="ECO:0007669"/>
    <property type="project" value="UniProtKB-KW"/>
</dbReference>
<sequence>MGKPITHPEGNPDTAGTLAAWYELIVWNDDVNTFDWVIESLMEICHHTLEQATQCAYIIHFKGKYAVRKGSYELLHPMKHALTDRGIQATLSACGEEI</sequence>
<dbReference type="Pfam" id="PF02617">
    <property type="entry name" value="ClpS"/>
    <property type="match status" value="1"/>
</dbReference>
<evidence type="ECO:0000313" key="2">
    <source>
        <dbReference type="EMBL" id="PJJ75988.1"/>
    </source>
</evidence>
<name>A0A2M9CW11_9BACT</name>
<dbReference type="InterPro" id="IPR003769">
    <property type="entry name" value="ClpS_core"/>
</dbReference>
<dbReference type="InterPro" id="IPR014719">
    <property type="entry name" value="Ribosomal_bL12_C/ClpS-like"/>
</dbReference>
<accession>A0A2M9CW11</accession>
<reference evidence="2 3" key="1">
    <citation type="submission" date="2017-11" db="EMBL/GenBank/DDBJ databases">
        <title>Genomic Encyclopedia of Archaeal and Bacterial Type Strains, Phase II (KMG-II): From Individual Species to Whole Genera.</title>
        <authorList>
            <person name="Goeker M."/>
        </authorList>
    </citation>
    <scope>NUCLEOTIDE SEQUENCE [LARGE SCALE GENOMIC DNA]</scope>
    <source>
        <strain evidence="2 3">DSM 27268</strain>
    </source>
</reference>
<dbReference type="GO" id="GO:0008233">
    <property type="term" value="F:peptidase activity"/>
    <property type="evidence" value="ECO:0007669"/>
    <property type="project" value="UniProtKB-KW"/>
</dbReference>
<keyword evidence="3" id="KW-1185">Reference proteome</keyword>
<organism evidence="2 3">
    <name type="scientific">Thermoflavifilum aggregans</name>
    <dbReference type="NCBI Taxonomy" id="454188"/>
    <lineage>
        <taxon>Bacteria</taxon>
        <taxon>Pseudomonadati</taxon>
        <taxon>Bacteroidota</taxon>
        <taxon>Chitinophagia</taxon>
        <taxon>Chitinophagales</taxon>
        <taxon>Chitinophagaceae</taxon>
        <taxon>Thermoflavifilum</taxon>
    </lineage>
</organism>
<dbReference type="Gene3D" id="3.30.1390.10">
    <property type="match status" value="1"/>
</dbReference>
<evidence type="ECO:0000259" key="1">
    <source>
        <dbReference type="Pfam" id="PF02617"/>
    </source>
</evidence>